<keyword evidence="2" id="KW-1185">Reference proteome</keyword>
<reference evidence="1" key="1">
    <citation type="submission" date="2021-02" db="EMBL/GenBank/DDBJ databases">
        <authorList>
            <person name="Palmer J.M."/>
        </authorList>
    </citation>
    <scope>NUCLEOTIDE SEQUENCE</scope>
    <source>
        <strain evidence="1">SCRP23</strain>
    </source>
</reference>
<proteinExistence type="predicted"/>
<protein>
    <submittedName>
        <fullName evidence="1">Uncharacterized protein</fullName>
    </submittedName>
</protein>
<dbReference type="Proteomes" id="UP000693981">
    <property type="component" value="Unassembled WGS sequence"/>
</dbReference>
<dbReference type="EMBL" id="JAGDFL010000523">
    <property type="protein sequence ID" value="KAG7386175.1"/>
    <property type="molecule type" value="Genomic_DNA"/>
</dbReference>
<accession>A0A8T1VY16</accession>
<dbReference type="AlphaFoldDB" id="A0A8T1VY16"/>
<comment type="caution">
    <text evidence="1">The sequence shown here is derived from an EMBL/GenBank/DDBJ whole genome shotgun (WGS) entry which is preliminary data.</text>
</comment>
<evidence type="ECO:0000313" key="1">
    <source>
        <dbReference type="EMBL" id="KAG7386175.1"/>
    </source>
</evidence>
<sequence>MTANIETSDIEDLLKSFEYEIPHSELPAIFEQGADAAFYRVARSRPTTLLFLTLLSAFSMADKLSHGSLPFIRLSTLKEYFRSNTDGNARRNFNVVDQFQYFIDCSDSLPMQRPMKSYHAHRLKREAFVPLWVVASNDRLRKAVEAKLARSGPIVPVSPFLYPDAMSDSDLLSSCIYYLSLGLLGQVTDMFISYPAPNVPGHEEYFVRNYGAAEVYLDRRNEMMDWGAKGFKLHSEAPKMAFVTPVPKEDVELCEEWLRNLFTRLNYIMLWLKNG</sequence>
<name>A0A8T1VY16_9STRA</name>
<gene>
    <name evidence="1" type="ORF">PHYBOEH_008775</name>
</gene>
<organism evidence="1 2">
    <name type="scientific">Phytophthora boehmeriae</name>
    <dbReference type="NCBI Taxonomy" id="109152"/>
    <lineage>
        <taxon>Eukaryota</taxon>
        <taxon>Sar</taxon>
        <taxon>Stramenopiles</taxon>
        <taxon>Oomycota</taxon>
        <taxon>Peronosporomycetes</taxon>
        <taxon>Peronosporales</taxon>
        <taxon>Peronosporaceae</taxon>
        <taxon>Phytophthora</taxon>
    </lineage>
</organism>
<evidence type="ECO:0000313" key="2">
    <source>
        <dbReference type="Proteomes" id="UP000693981"/>
    </source>
</evidence>